<evidence type="ECO:0000256" key="1">
    <source>
        <dbReference type="SAM" id="MobiDB-lite"/>
    </source>
</evidence>
<accession>A0ABW8BPR3</accession>
<proteinExistence type="predicted"/>
<comment type="caution">
    <text evidence="3">The sequence shown here is derived from an EMBL/GenBank/DDBJ whole genome shotgun (WGS) entry which is preliminary data.</text>
</comment>
<protein>
    <submittedName>
        <fullName evidence="3">SCO6880 family protein</fullName>
    </submittedName>
</protein>
<feature type="region of interest" description="Disordered" evidence="1">
    <location>
        <begin position="406"/>
        <end position="433"/>
    </location>
</feature>
<sequence length="518" mass="54741">MPSSSTGFGSGGAAPVTYGGWQSERSGFMGRLSGAGFALVVGGCVLVLTPVNLGSWAAALVCLPPAAVLFALAFGRVLGLSAEEWIGLAVRHQINVATRRNIFQSGAFAPRSRTTGQQPADLPGVLSRLRFLEAPDGLGGDLGVAHDPVANTYTAVARITFPGLALVDSDRQTARVAAWAGFLRGFCTEDSPIVRLAVHQRCLPDDGAALRSWTDRHLAADAPREAVAALTELMEGAGPAATTRETYLAVTLSASRARTAVKGAGGGQAGAAAVLVRELHAMYGSLSSASLQVVEWLAPRALAQVVRTAYDPQAQLMLATRNAAAQAPDWQGLEPGVAPELAGPAYAETDWGTYRHDGAWTVSYQVRTWPQSDVYATFLQPMLRPRQNARRSLSIVYEPIGPRRARQDLAREKAKRESARKLRAKTGRDESADELLEAQKARAQDVARAGGQGVVRMTAVLAVTVTDPGELETACAELQADAAAFGLELRRMWGAQDAGFAAAALPLGQGLPDRRIGF</sequence>
<keyword evidence="4" id="KW-1185">Reference proteome</keyword>
<dbReference type="NCBIfam" id="NF042935">
    <property type="entry name" value="SCO6880_fam"/>
    <property type="match status" value="1"/>
</dbReference>
<dbReference type="EMBL" id="JBITPR010000066">
    <property type="protein sequence ID" value="MFI7876101.1"/>
    <property type="molecule type" value="Genomic_DNA"/>
</dbReference>
<evidence type="ECO:0000313" key="4">
    <source>
        <dbReference type="Proteomes" id="UP001614264"/>
    </source>
</evidence>
<feature type="transmembrane region" description="Helical" evidence="2">
    <location>
        <begin position="32"/>
        <end position="51"/>
    </location>
</feature>
<organism evidence="3 4">
    <name type="scientific">Streptomyces salinarius</name>
    <dbReference type="NCBI Taxonomy" id="2762598"/>
    <lineage>
        <taxon>Bacteria</taxon>
        <taxon>Bacillati</taxon>
        <taxon>Actinomycetota</taxon>
        <taxon>Actinomycetes</taxon>
        <taxon>Kitasatosporales</taxon>
        <taxon>Streptomycetaceae</taxon>
        <taxon>Streptomyces</taxon>
    </lineage>
</organism>
<evidence type="ECO:0000256" key="2">
    <source>
        <dbReference type="SAM" id="Phobius"/>
    </source>
</evidence>
<name>A0ABW8BPR3_9ACTN</name>
<feature type="compositionally biased region" description="Basic and acidic residues" evidence="1">
    <location>
        <begin position="406"/>
        <end position="430"/>
    </location>
</feature>
<gene>
    <name evidence="3" type="ORF">AB4829_36605</name>
</gene>
<keyword evidence="2" id="KW-0812">Transmembrane</keyword>
<evidence type="ECO:0000313" key="3">
    <source>
        <dbReference type="EMBL" id="MFI7876101.1"/>
    </source>
</evidence>
<reference evidence="3 4" key="1">
    <citation type="submission" date="2024-07" db="EMBL/GenBank/DDBJ databases">
        <title>Whole genome sequencing of Prodigiosin pigment-producing Streptomyces salinarius isolated from rhizosphere soil of Arachis hypogaea.</title>
        <authorList>
            <person name="Vidhya A."/>
            <person name="Ramya S."/>
        </authorList>
    </citation>
    <scope>NUCLEOTIDE SEQUENCE [LARGE SCALE GENOMIC DNA]</scope>
    <source>
        <strain evidence="3 4">VRMG2420</strain>
    </source>
</reference>
<keyword evidence="2" id="KW-1133">Transmembrane helix</keyword>
<dbReference type="InterPro" id="IPR049978">
    <property type="entry name" value="SCO6880-like"/>
</dbReference>
<feature type="transmembrane region" description="Helical" evidence="2">
    <location>
        <begin position="57"/>
        <end position="78"/>
    </location>
</feature>
<dbReference type="Proteomes" id="UP001614264">
    <property type="component" value="Unassembled WGS sequence"/>
</dbReference>
<keyword evidence="2" id="KW-0472">Membrane</keyword>
<dbReference type="RefSeq" id="WP_399595083.1">
    <property type="nucleotide sequence ID" value="NZ_JBITPR010000066.1"/>
</dbReference>